<reference evidence="1" key="2">
    <citation type="journal article" date="2015" name="Fish Shellfish Immunol.">
        <title>Early steps in the European eel (Anguilla anguilla)-Vibrio vulnificus interaction in the gills: Role of the RtxA13 toxin.</title>
        <authorList>
            <person name="Callol A."/>
            <person name="Pajuelo D."/>
            <person name="Ebbesson L."/>
            <person name="Teles M."/>
            <person name="MacKenzie S."/>
            <person name="Amaro C."/>
        </authorList>
    </citation>
    <scope>NUCLEOTIDE SEQUENCE</scope>
</reference>
<proteinExistence type="predicted"/>
<dbReference type="AlphaFoldDB" id="A0A0E9QBB0"/>
<accession>A0A0E9QBB0</accession>
<organism evidence="1">
    <name type="scientific">Anguilla anguilla</name>
    <name type="common">European freshwater eel</name>
    <name type="synonym">Muraena anguilla</name>
    <dbReference type="NCBI Taxonomy" id="7936"/>
    <lineage>
        <taxon>Eukaryota</taxon>
        <taxon>Metazoa</taxon>
        <taxon>Chordata</taxon>
        <taxon>Craniata</taxon>
        <taxon>Vertebrata</taxon>
        <taxon>Euteleostomi</taxon>
        <taxon>Actinopterygii</taxon>
        <taxon>Neopterygii</taxon>
        <taxon>Teleostei</taxon>
        <taxon>Anguilliformes</taxon>
        <taxon>Anguillidae</taxon>
        <taxon>Anguilla</taxon>
    </lineage>
</organism>
<dbReference type="EMBL" id="GBXM01094790">
    <property type="protein sequence ID" value="JAH13787.1"/>
    <property type="molecule type" value="Transcribed_RNA"/>
</dbReference>
<reference evidence="1" key="1">
    <citation type="submission" date="2014-11" db="EMBL/GenBank/DDBJ databases">
        <authorList>
            <person name="Amaro Gonzalez C."/>
        </authorList>
    </citation>
    <scope>NUCLEOTIDE SEQUENCE</scope>
</reference>
<evidence type="ECO:0000313" key="1">
    <source>
        <dbReference type="EMBL" id="JAH13787.1"/>
    </source>
</evidence>
<name>A0A0E9QBB0_ANGAN</name>
<protein>
    <submittedName>
        <fullName evidence="1">Uncharacterized protein</fullName>
    </submittedName>
</protein>
<sequence length="59" mass="6700">MHASECNYCKVQNDYGRIIFSGGKSRGQKELLSFVPSTHELSNLILLIDLREKKCGKSR</sequence>